<dbReference type="PANTHER" id="PTHR42929">
    <property type="entry name" value="INNER MEMBRANE ABC TRANSPORTER PERMEASE PROTEIN YDCU-RELATED-RELATED"/>
    <property type="match status" value="1"/>
</dbReference>
<dbReference type="Proteomes" id="UP000609121">
    <property type="component" value="Unassembled WGS sequence"/>
</dbReference>
<accession>A0A8J7CZB6</accession>
<evidence type="ECO:0000256" key="2">
    <source>
        <dbReference type="ARBA" id="ARBA00007069"/>
    </source>
</evidence>
<feature type="transmembrane region" description="Helical" evidence="8">
    <location>
        <begin position="208"/>
        <end position="228"/>
    </location>
</feature>
<dbReference type="InterPro" id="IPR035906">
    <property type="entry name" value="MetI-like_sf"/>
</dbReference>
<keyword evidence="3 8" id="KW-0813">Transport</keyword>
<name>A0A8J7CZB6_9RHOB</name>
<evidence type="ECO:0000256" key="5">
    <source>
        <dbReference type="ARBA" id="ARBA00022692"/>
    </source>
</evidence>
<feature type="domain" description="ABC transmembrane type-1" evidence="9">
    <location>
        <begin position="70"/>
        <end position="276"/>
    </location>
</feature>
<evidence type="ECO:0000256" key="3">
    <source>
        <dbReference type="ARBA" id="ARBA00022448"/>
    </source>
</evidence>
<organism evidence="10 11">
    <name type="scientific">Mangrovicoccus algicola</name>
    <dbReference type="NCBI Taxonomy" id="2771008"/>
    <lineage>
        <taxon>Bacteria</taxon>
        <taxon>Pseudomonadati</taxon>
        <taxon>Pseudomonadota</taxon>
        <taxon>Alphaproteobacteria</taxon>
        <taxon>Rhodobacterales</taxon>
        <taxon>Paracoccaceae</taxon>
        <taxon>Mangrovicoccus</taxon>
    </lineage>
</organism>
<feature type="transmembrane region" description="Helical" evidence="8">
    <location>
        <begin position="69"/>
        <end position="88"/>
    </location>
</feature>
<dbReference type="Pfam" id="PF00528">
    <property type="entry name" value="BPD_transp_1"/>
    <property type="match status" value="1"/>
</dbReference>
<dbReference type="Gene3D" id="1.10.3720.10">
    <property type="entry name" value="MetI-like"/>
    <property type="match status" value="1"/>
</dbReference>
<feature type="transmembrane region" description="Helical" evidence="8">
    <location>
        <begin position="100"/>
        <end position="119"/>
    </location>
</feature>
<keyword evidence="6 8" id="KW-1133">Transmembrane helix</keyword>
<proteinExistence type="inferred from homology"/>
<dbReference type="PANTHER" id="PTHR42929:SF5">
    <property type="entry name" value="ABC TRANSPORTER PERMEASE PROTEIN"/>
    <property type="match status" value="1"/>
</dbReference>
<evidence type="ECO:0000256" key="6">
    <source>
        <dbReference type="ARBA" id="ARBA00022989"/>
    </source>
</evidence>
<evidence type="ECO:0000259" key="9">
    <source>
        <dbReference type="PROSITE" id="PS50928"/>
    </source>
</evidence>
<comment type="similarity">
    <text evidence="2">Belongs to the binding-protein-dependent transport system permease family. CysTW subfamily.</text>
</comment>
<dbReference type="AlphaFoldDB" id="A0A8J7CZB6"/>
<evidence type="ECO:0000256" key="7">
    <source>
        <dbReference type="ARBA" id="ARBA00023136"/>
    </source>
</evidence>
<dbReference type="GO" id="GO:0055085">
    <property type="term" value="P:transmembrane transport"/>
    <property type="evidence" value="ECO:0007669"/>
    <property type="project" value="InterPro"/>
</dbReference>
<evidence type="ECO:0000256" key="1">
    <source>
        <dbReference type="ARBA" id="ARBA00004651"/>
    </source>
</evidence>
<keyword evidence="4" id="KW-1003">Cell membrane</keyword>
<comment type="caution">
    <text evidence="10">The sequence shown here is derived from an EMBL/GenBank/DDBJ whole genome shotgun (WGS) entry which is preliminary data.</text>
</comment>
<dbReference type="SUPFAM" id="SSF161098">
    <property type="entry name" value="MetI-like"/>
    <property type="match status" value="1"/>
</dbReference>
<dbReference type="GO" id="GO:0005886">
    <property type="term" value="C:plasma membrane"/>
    <property type="evidence" value="ECO:0007669"/>
    <property type="project" value="UniProtKB-SubCell"/>
</dbReference>
<comment type="subcellular location">
    <subcellularLocation>
        <location evidence="1 8">Cell membrane</location>
        <topology evidence="1 8">Multi-pass membrane protein</topology>
    </subcellularLocation>
</comment>
<feature type="transmembrane region" description="Helical" evidence="8">
    <location>
        <begin position="125"/>
        <end position="146"/>
    </location>
</feature>
<reference evidence="10" key="1">
    <citation type="submission" date="2020-09" db="EMBL/GenBank/DDBJ databases">
        <title>A novel bacterium of genus Mangrovicoccus, isolated from South China Sea.</title>
        <authorList>
            <person name="Huang H."/>
            <person name="Mo K."/>
            <person name="Hu Y."/>
        </authorList>
    </citation>
    <scope>NUCLEOTIDE SEQUENCE</scope>
    <source>
        <strain evidence="10">HB182678</strain>
    </source>
</reference>
<evidence type="ECO:0000256" key="4">
    <source>
        <dbReference type="ARBA" id="ARBA00022475"/>
    </source>
</evidence>
<sequence length="289" mass="31338">MTRFLRRLDPAPLLLSLPAGLILGLFLLLPLLATALLSFRSYSLYTGIEPVLELGNYLEIFGDGYFLEIFLRTARIAALATLLTILIGAPEAIILMRMRAPWRGLFLLVALGPLLISVVSRTLGWALLLGSTGVVNTALMAAGLIAEPIRFMYTEWGVTVALAHVLLPFMIISVMTVLQRLDPQVENASHALGAGGVTTFRRVILPQLLPGIFAGSIIVFAMAASAFATPQIIGGRRLKVVATLIYDEYLFSLNWPLGAALALLLFAIVIVVAVGFNRLAESRFARMYG</sequence>
<dbReference type="EMBL" id="JACVXA010000010">
    <property type="protein sequence ID" value="MBE3637633.1"/>
    <property type="molecule type" value="Genomic_DNA"/>
</dbReference>
<gene>
    <name evidence="10" type="ORF">ICN82_05360</name>
</gene>
<dbReference type="CDD" id="cd06261">
    <property type="entry name" value="TM_PBP2"/>
    <property type="match status" value="1"/>
</dbReference>
<keyword evidence="5 8" id="KW-0812">Transmembrane</keyword>
<keyword evidence="7 8" id="KW-0472">Membrane</keyword>
<feature type="transmembrane region" description="Helical" evidence="8">
    <location>
        <begin position="158"/>
        <end position="178"/>
    </location>
</feature>
<protein>
    <submittedName>
        <fullName evidence="10">ABC transporter permease</fullName>
    </submittedName>
</protein>
<evidence type="ECO:0000313" key="10">
    <source>
        <dbReference type="EMBL" id="MBE3637633.1"/>
    </source>
</evidence>
<keyword evidence="11" id="KW-1185">Reference proteome</keyword>
<evidence type="ECO:0000256" key="8">
    <source>
        <dbReference type="RuleBase" id="RU363032"/>
    </source>
</evidence>
<dbReference type="PROSITE" id="PS50928">
    <property type="entry name" value="ABC_TM1"/>
    <property type="match status" value="1"/>
</dbReference>
<feature type="transmembrane region" description="Helical" evidence="8">
    <location>
        <begin position="12"/>
        <end position="37"/>
    </location>
</feature>
<feature type="transmembrane region" description="Helical" evidence="8">
    <location>
        <begin position="249"/>
        <end position="276"/>
    </location>
</feature>
<dbReference type="InterPro" id="IPR000515">
    <property type="entry name" value="MetI-like"/>
</dbReference>
<evidence type="ECO:0000313" key="11">
    <source>
        <dbReference type="Proteomes" id="UP000609121"/>
    </source>
</evidence>
<dbReference type="RefSeq" id="WP_193180471.1">
    <property type="nucleotide sequence ID" value="NZ_JACVXA010000010.1"/>
</dbReference>